<reference evidence="2" key="1">
    <citation type="submission" date="2022-08" db="EMBL/GenBank/DDBJ databases">
        <title>Novel sulphate-reducing endosymbionts in the free-living metamonad Anaeramoeba.</title>
        <authorList>
            <person name="Jerlstrom-Hultqvist J."/>
            <person name="Cepicka I."/>
            <person name="Gallot-Lavallee L."/>
            <person name="Salas-Leiva D."/>
            <person name="Curtis B.A."/>
            <person name="Zahonova K."/>
            <person name="Pipaliya S."/>
            <person name="Dacks J."/>
            <person name="Roger A.J."/>
        </authorList>
    </citation>
    <scope>NUCLEOTIDE SEQUENCE</scope>
    <source>
        <strain evidence="2">Busselton2</strain>
    </source>
</reference>
<dbReference type="AlphaFoldDB" id="A0AAV7Z1T2"/>
<protein>
    <submittedName>
        <fullName evidence="2">Myosin-6</fullName>
    </submittedName>
</protein>
<comment type="caution">
    <text evidence="2">The sequence shown here is derived from an EMBL/GenBank/DDBJ whole genome shotgun (WGS) entry which is preliminary data.</text>
</comment>
<dbReference type="Pfam" id="PF01843">
    <property type="entry name" value="DIL"/>
    <property type="match status" value="1"/>
</dbReference>
<dbReference type="EMBL" id="JANTQA010000036">
    <property type="protein sequence ID" value="KAJ3435764.1"/>
    <property type="molecule type" value="Genomic_DNA"/>
</dbReference>
<proteinExistence type="predicted"/>
<dbReference type="InterPro" id="IPR002710">
    <property type="entry name" value="Dilute_dom"/>
</dbReference>
<evidence type="ECO:0000313" key="3">
    <source>
        <dbReference type="Proteomes" id="UP001146793"/>
    </source>
</evidence>
<dbReference type="PROSITE" id="PS51126">
    <property type="entry name" value="DILUTE"/>
    <property type="match status" value="1"/>
</dbReference>
<accession>A0AAV7Z1T2</accession>
<name>A0AAV7Z1T2_9EUKA</name>
<dbReference type="Proteomes" id="UP001146793">
    <property type="component" value="Unassembled WGS sequence"/>
</dbReference>
<organism evidence="2 3">
    <name type="scientific">Anaeramoeba flamelloides</name>
    <dbReference type="NCBI Taxonomy" id="1746091"/>
    <lineage>
        <taxon>Eukaryota</taxon>
        <taxon>Metamonada</taxon>
        <taxon>Anaeramoebidae</taxon>
        <taxon>Anaeramoeba</taxon>
    </lineage>
</organism>
<evidence type="ECO:0000313" key="2">
    <source>
        <dbReference type="EMBL" id="KAJ3435764.1"/>
    </source>
</evidence>
<evidence type="ECO:0000259" key="1">
    <source>
        <dbReference type="PROSITE" id="PS51126"/>
    </source>
</evidence>
<gene>
    <name evidence="2" type="ORF">M0812_17803</name>
</gene>
<sequence>MNTFVNRHRTKRSQEKRYSLKEKLPHYERLIKSQTKPKQKIKRKRNQIQKQQELERSNNFLQHNASRINEKIKTIASYQKEQLSRSQNFVEQFRKIVLFEQITNKFQSLLPHLFLRKDFEKFSEGLPVASCIIFQVLSRIPEPTTHLILVNKLVAYLKILTNETLQKGNESIAFLIANFRFVRSAFEKLNIKDRQYYEDTKILRNLLKELINQIAKNCYLEIQTHFEELFKENNQGLIYNCKKSQIKKIEKKKYKYKNKNKNKKEFDVKVKYSQLELTQKTEISIRTLLNLFDELDEIICSNCIDDQIRSTIFYQLVRHITCFVMNECFYNNKISITFTTAIRMKKFIRRLAYWFKDPDDRIAVSDILEPIANASNVIIMINEFVEHRSDFEKMCKDICPSLSLVQVWKILSHFSIDEIYFNHISKKILLEYKNLIKNSNLKIRRPKYKINLNPVRKFHKIPIDGWEIVDIPKKISNEKQFDWLSKLLINNGDHLKSGDDDDDDDDEY</sequence>
<feature type="domain" description="Dilute" evidence="1">
    <location>
        <begin position="200"/>
        <end position="438"/>
    </location>
</feature>